<dbReference type="EMBL" id="LN650648">
    <property type="protein sequence ID" value="CEI73637.1"/>
    <property type="molecule type" value="Genomic_DNA"/>
</dbReference>
<accession>A0A2P2BTD2</accession>
<name>A0A2P2BTD2_9FIRM</name>
<dbReference type="Gene3D" id="3.30.230.10">
    <property type="match status" value="1"/>
</dbReference>
<proteinExistence type="inferred from homology"/>
<dbReference type="Pfam" id="PF13541">
    <property type="entry name" value="ChlI"/>
    <property type="match status" value="1"/>
</dbReference>
<dbReference type="SUPFAM" id="SSF52540">
    <property type="entry name" value="P-loop containing nucleoside triphosphate hydrolases"/>
    <property type="match status" value="1"/>
</dbReference>
<evidence type="ECO:0000256" key="4">
    <source>
        <dbReference type="SAM" id="MobiDB-lite"/>
    </source>
</evidence>
<dbReference type="Pfam" id="PF13335">
    <property type="entry name" value="Mg_chelatase_C"/>
    <property type="match status" value="1"/>
</dbReference>
<keyword evidence="7" id="KW-1185">Reference proteome</keyword>
<feature type="region of interest" description="Disordered" evidence="4">
    <location>
        <begin position="269"/>
        <end position="289"/>
    </location>
</feature>
<dbReference type="RefSeq" id="WP_166505822.1">
    <property type="nucleotide sequence ID" value="NZ_LN650648.1"/>
</dbReference>
<dbReference type="InterPro" id="IPR004482">
    <property type="entry name" value="Mg_chelat-rel"/>
</dbReference>
<evidence type="ECO:0000313" key="6">
    <source>
        <dbReference type="EMBL" id="CEI73637.1"/>
    </source>
</evidence>
<comment type="similarity">
    <text evidence="1">Belongs to the Mg-chelatase subunits D/I family. ComM subfamily.</text>
</comment>
<dbReference type="InterPro" id="IPR001208">
    <property type="entry name" value="MCM_dom"/>
</dbReference>
<dbReference type="AlphaFoldDB" id="A0A2P2BTD2"/>
<feature type="domain" description="AAA+ ATPase" evidence="5">
    <location>
        <begin position="215"/>
        <end position="397"/>
    </location>
</feature>
<dbReference type="GO" id="GO:0003677">
    <property type="term" value="F:DNA binding"/>
    <property type="evidence" value="ECO:0007669"/>
    <property type="project" value="InterPro"/>
</dbReference>
<feature type="compositionally biased region" description="Basic residues" evidence="4">
    <location>
        <begin position="271"/>
        <end position="280"/>
    </location>
</feature>
<dbReference type="SUPFAM" id="SSF54211">
    <property type="entry name" value="Ribosomal protein S5 domain 2-like"/>
    <property type="match status" value="1"/>
</dbReference>
<dbReference type="Pfam" id="PF01078">
    <property type="entry name" value="Mg_chelatase"/>
    <property type="match status" value="1"/>
</dbReference>
<evidence type="ECO:0000259" key="5">
    <source>
        <dbReference type="SMART" id="SM00382"/>
    </source>
</evidence>
<gene>
    <name evidence="6" type="ORF">FRIFI_2109</name>
</gene>
<evidence type="ECO:0000313" key="7">
    <source>
        <dbReference type="Proteomes" id="UP000245695"/>
    </source>
</evidence>
<keyword evidence="3" id="KW-0067">ATP-binding</keyword>
<dbReference type="NCBIfam" id="TIGR00368">
    <property type="entry name" value="YifB family Mg chelatase-like AAA ATPase"/>
    <property type="match status" value="1"/>
</dbReference>
<dbReference type="InterPro" id="IPR014721">
    <property type="entry name" value="Ribsml_uS5_D2-typ_fold_subgr"/>
</dbReference>
<dbReference type="InterPro" id="IPR020568">
    <property type="entry name" value="Ribosomal_Su5_D2-typ_SF"/>
</dbReference>
<evidence type="ECO:0000256" key="3">
    <source>
        <dbReference type="ARBA" id="ARBA00022840"/>
    </source>
</evidence>
<protein>
    <submittedName>
        <fullName evidence="6">Competence protein ComM</fullName>
    </submittedName>
</protein>
<organism evidence="6 7">
    <name type="scientific">Romboutsia hominis</name>
    <dbReference type="NCBI Taxonomy" id="1507512"/>
    <lineage>
        <taxon>Bacteria</taxon>
        <taxon>Bacillati</taxon>
        <taxon>Bacillota</taxon>
        <taxon>Clostridia</taxon>
        <taxon>Peptostreptococcales</taxon>
        <taxon>Peptostreptococcaceae</taxon>
        <taxon>Romboutsia</taxon>
    </lineage>
</organism>
<dbReference type="InterPro" id="IPR045006">
    <property type="entry name" value="CHLI-like"/>
</dbReference>
<dbReference type="Proteomes" id="UP000245695">
    <property type="component" value="Chromosome 1"/>
</dbReference>
<evidence type="ECO:0000256" key="2">
    <source>
        <dbReference type="ARBA" id="ARBA00022741"/>
    </source>
</evidence>
<dbReference type="KEGG" id="rhom:FRIFI_2109"/>
<dbReference type="Gene3D" id="3.40.50.300">
    <property type="entry name" value="P-loop containing nucleotide triphosphate hydrolases"/>
    <property type="match status" value="1"/>
</dbReference>
<dbReference type="SMART" id="SM00382">
    <property type="entry name" value="AAA"/>
    <property type="match status" value="1"/>
</dbReference>
<dbReference type="PANTHER" id="PTHR32039:SF7">
    <property type="entry name" value="COMPETENCE PROTEIN COMM"/>
    <property type="match status" value="1"/>
</dbReference>
<dbReference type="PRINTS" id="PR01657">
    <property type="entry name" value="MCMFAMILY"/>
</dbReference>
<dbReference type="PANTHER" id="PTHR32039">
    <property type="entry name" value="MAGNESIUM-CHELATASE SUBUNIT CHLI"/>
    <property type="match status" value="1"/>
</dbReference>
<keyword evidence="2" id="KW-0547">Nucleotide-binding</keyword>
<dbReference type="GO" id="GO:0005524">
    <property type="term" value="F:ATP binding"/>
    <property type="evidence" value="ECO:0007669"/>
    <property type="project" value="UniProtKB-KW"/>
</dbReference>
<sequence length="511" mass="57728">MLSIINSSNLIGIESFIVKVEVDIQNGIPCFNIVGLAGVEIKESRDRVKSAIINSGYKFLNSRIVINLSPADMKKEGAYFDLPIAIGILKNLIKKDDEYLNSSLFIGELSLDGNIRKVKGILPMVIGAKENKIKRVFIPKDNVLESSFIDGIDIIPVSSLKECIDYLNGDIDIDKDEIIKTKKQDRKENIGYDEDFKDVYGNYFVKRAAEISAAGNHNMLMIGPPGSGKTMIAKRIRTILPKIQKDEMLEVTKIYSACGMTSDNEGIITKRPFRSPHHTSTKQALIGGGQKATPGEIVLSHRGVLFLDEIAEFDRKILETLRQPIEDKVINISRVKQNITYPCNVLLVGAMNPCPCGYFMSDKECRCKKIDIDRYINKLSGPLLDRFDIFVEVNSIPYDELIKSDNSQNSDVIRDRVEKARIIQNKRFENDLIKTNDEIKSSKLLDYCKLESDGLSTLNLILGKYKLSNRSYTKLLKVSRTIADLEESENINSSHIMEAFSFRKAYYTYFK</sequence>
<reference evidence="6 7" key="1">
    <citation type="submission" date="2014-09" db="EMBL/GenBank/DDBJ databases">
        <authorList>
            <person name="Hornung B.V."/>
        </authorList>
    </citation>
    <scope>NUCLEOTIDE SEQUENCE [LARGE SCALE GENOMIC DNA]</scope>
    <source>
        <strain evidence="6 7">FRIFI</strain>
    </source>
</reference>
<evidence type="ECO:0000256" key="1">
    <source>
        <dbReference type="ARBA" id="ARBA00006354"/>
    </source>
</evidence>
<dbReference type="InterPro" id="IPR025158">
    <property type="entry name" value="Mg_chelat-rel_C"/>
</dbReference>
<dbReference type="InterPro" id="IPR027417">
    <property type="entry name" value="P-loop_NTPase"/>
</dbReference>
<dbReference type="InterPro" id="IPR003593">
    <property type="entry name" value="AAA+_ATPase"/>
</dbReference>
<dbReference type="InterPro" id="IPR000523">
    <property type="entry name" value="Mg_chelatse_chII-like_cat_dom"/>
</dbReference>